<feature type="transmembrane region" description="Helical" evidence="1">
    <location>
        <begin position="9"/>
        <end position="26"/>
    </location>
</feature>
<proteinExistence type="predicted"/>
<sequence length="152" mass="17823">MDYSFKEKSIIASLGVTLLIFGWFFYRAFSNLSLWTGNEQLSVNDIITAIILIAILESIIQSFFAIKNKNEEDERDKLIQLSSYRNGYWVLCIGVWFLITHLLFEATGDWFNFYHNLIFSSPAFISHLLLLFFVLAEVTNFITQLYYYRKGI</sequence>
<keyword evidence="1" id="KW-0812">Transmembrane</keyword>
<keyword evidence="1" id="KW-1133">Transmembrane helix</keyword>
<dbReference type="EMBL" id="UINC01020135">
    <property type="protein sequence ID" value="SVA84836.1"/>
    <property type="molecule type" value="Genomic_DNA"/>
</dbReference>
<feature type="transmembrane region" description="Helical" evidence="1">
    <location>
        <begin position="46"/>
        <end position="66"/>
    </location>
</feature>
<organism evidence="2">
    <name type="scientific">marine metagenome</name>
    <dbReference type="NCBI Taxonomy" id="408172"/>
    <lineage>
        <taxon>unclassified sequences</taxon>
        <taxon>metagenomes</taxon>
        <taxon>ecological metagenomes</taxon>
    </lineage>
</organism>
<feature type="transmembrane region" description="Helical" evidence="1">
    <location>
        <begin position="87"/>
        <end position="104"/>
    </location>
</feature>
<accession>A0A381Z6B8</accession>
<keyword evidence="1" id="KW-0472">Membrane</keyword>
<reference evidence="2" key="1">
    <citation type="submission" date="2018-05" db="EMBL/GenBank/DDBJ databases">
        <authorList>
            <person name="Lanie J.A."/>
            <person name="Ng W.-L."/>
            <person name="Kazmierczak K.M."/>
            <person name="Andrzejewski T.M."/>
            <person name="Davidsen T.M."/>
            <person name="Wayne K.J."/>
            <person name="Tettelin H."/>
            <person name="Glass J.I."/>
            <person name="Rusch D."/>
            <person name="Podicherti R."/>
            <person name="Tsui H.-C.T."/>
            <person name="Winkler M.E."/>
        </authorList>
    </citation>
    <scope>NUCLEOTIDE SEQUENCE</scope>
</reference>
<feature type="transmembrane region" description="Helical" evidence="1">
    <location>
        <begin position="124"/>
        <end position="148"/>
    </location>
</feature>
<dbReference type="AlphaFoldDB" id="A0A381Z6B8"/>
<evidence type="ECO:0000313" key="2">
    <source>
        <dbReference type="EMBL" id="SVA84836.1"/>
    </source>
</evidence>
<protein>
    <submittedName>
        <fullName evidence="2">Uncharacterized protein</fullName>
    </submittedName>
</protein>
<gene>
    <name evidence="2" type="ORF">METZ01_LOCUS137690</name>
</gene>
<evidence type="ECO:0000256" key="1">
    <source>
        <dbReference type="SAM" id="Phobius"/>
    </source>
</evidence>
<name>A0A381Z6B8_9ZZZZ</name>